<evidence type="ECO:0000313" key="4">
    <source>
        <dbReference type="EMBL" id="GAA2776466.1"/>
    </source>
</evidence>
<dbReference type="RefSeq" id="WP_344677800.1">
    <property type="nucleotide sequence ID" value="NZ_BAAAUX010000003.1"/>
</dbReference>
<reference evidence="4 5" key="1">
    <citation type="journal article" date="2019" name="Int. J. Syst. Evol. Microbiol.">
        <title>The Global Catalogue of Microorganisms (GCM) 10K type strain sequencing project: providing services to taxonomists for standard genome sequencing and annotation.</title>
        <authorList>
            <consortium name="The Broad Institute Genomics Platform"/>
            <consortium name="The Broad Institute Genome Sequencing Center for Infectious Disease"/>
            <person name="Wu L."/>
            <person name="Ma J."/>
        </authorList>
    </citation>
    <scope>NUCLEOTIDE SEQUENCE [LARGE SCALE GENOMIC DNA]</scope>
    <source>
        <strain evidence="4 5">JCM 9383</strain>
    </source>
</reference>
<dbReference type="Pfam" id="PF10531">
    <property type="entry name" value="SLBB"/>
    <property type="match status" value="1"/>
</dbReference>
<feature type="region of interest" description="Disordered" evidence="1">
    <location>
        <begin position="102"/>
        <end position="125"/>
    </location>
</feature>
<organism evidence="4 5">
    <name type="scientific">Saccharopolyspora taberi</name>
    <dbReference type="NCBI Taxonomy" id="60895"/>
    <lineage>
        <taxon>Bacteria</taxon>
        <taxon>Bacillati</taxon>
        <taxon>Actinomycetota</taxon>
        <taxon>Actinomycetes</taxon>
        <taxon>Pseudonocardiales</taxon>
        <taxon>Pseudonocardiaceae</taxon>
        <taxon>Saccharopolyspora</taxon>
    </lineage>
</organism>
<dbReference type="Pfam" id="PF12836">
    <property type="entry name" value="HHH_3"/>
    <property type="match status" value="1"/>
</dbReference>
<accession>A0ABN3V4Z3</accession>
<sequence>MSIFSLFRATSDPADEPTGPQQRLDSLRMSASRDSAEERAGPGYSVSPPTRRKPMHRMARRWLPPSWLESRVDPGRAGLIALSVAALVLLGVVGLTAWTSRPEAEPVPQPPVAPPVLSPTSSSPPAELVVSVVGRVSRPGLVTVRPGDRVADALEQAGGTEPDVDITALNLARRLADGEQLYVGVPVPPGQPGNSSAGPADKRLDLNTATEEQLDELPGVGEVTAQRIVQWRTENGRFNSVDQLREVGGIGDTRFSRLRDLVRT</sequence>
<dbReference type="GO" id="GO:0003677">
    <property type="term" value="F:DNA binding"/>
    <property type="evidence" value="ECO:0007669"/>
    <property type="project" value="UniProtKB-KW"/>
</dbReference>
<dbReference type="InterPro" id="IPR051675">
    <property type="entry name" value="Endo/Exo/Phosphatase_dom_1"/>
</dbReference>
<dbReference type="InterPro" id="IPR003583">
    <property type="entry name" value="Hlx-hairpin-Hlx_DNA-bd_motif"/>
</dbReference>
<dbReference type="Proteomes" id="UP001500979">
    <property type="component" value="Unassembled WGS sequence"/>
</dbReference>
<keyword evidence="4" id="KW-0238">DNA-binding</keyword>
<feature type="domain" description="Helix-hairpin-helix DNA-binding motif class 1" evidence="3">
    <location>
        <begin position="212"/>
        <end position="231"/>
    </location>
</feature>
<name>A0ABN3V4Z3_9PSEU</name>
<dbReference type="SUPFAM" id="SSF47781">
    <property type="entry name" value="RuvA domain 2-like"/>
    <property type="match status" value="1"/>
</dbReference>
<keyword evidence="2" id="KW-0812">Transmembrane</keyword>
<keyword evidence="2" id="KW-0472">Membrane</keyword>
<feature type="domain" description="Helix-hairpin-helix DNA-binding motif class 1" evidence="3">
    <location>
        <begin position="242"/>
        <end position="261"/>
    </location>
</feature>
<evidence type="ECO:0000313" key="5">
    <source>
        <dbReference type="Proteomes" id="UP001500979"/>
    </source>
</evidence>
<proteinExistence type="predicted"/>
<feature type="transmembrane region" description="Helical" evidence="2">
    <location>
        <begin position="77"/>
        <end position="98"/>
    </location>
</feature>
<dbReference type="NCBIfam" id="TIGR00426">
    <property type="entry name" value="competence protein ComEA helix-hairpin-helix repeat region"/>
    <property type="match status" value="1"/>
</dbReference>
<dbReference type="SMART" id="SM00278">
    <property type="entry name" value="HhH1"/>
    <property type="match status" value="2"/>
</dbReference>
<dbReference type="InterPro" id="IPR019554">
    <property type="entry name" value="Soluble_ligand-bd"/>
</dbReference>
<evidence type="ECO:0000256" key="2">
    <source>
        <dbReference type="SAM" id="Phobius"/>
    </source>
</evidence>
<gene>
    <name evidence="4" type="ORF">GCM10010470_06230</name>
</gene>
<evidence type="ECO:0000256" key="1">
    <source>
        <dbReference type="SAM" id="MobiDB-lite"/>
    </source>
</evidence>
<protein>
    <submittedName>
        <fullName evidence="4">ComEA family DNA-binding protein</fullName>
    </submittedName>
</protein>
<feature type="region of interest" description="Disordered" evidence="1">
    <location>
        <begin position="1"/>
        <end position="56"/>
    </location>
</feature>
<dbReference type="Gene3D" id="1.10.150.310">
    <property type="entry name" value="Tex RuvX-like domain-like"/>
    <property type="match status" value="1"/>
</dbReference>
<dbReference type="InterPro" id="IPR010994">
    <property type="entry name" value="RuvA_2-like"/>
</dbReference>
<evidence type="ECO:0000259" key="3">
    <source>
        <dbReference type="SMART" id="SM00278"/>
    </source>
</evidence>
<dbReference type="EMBL" id="BAAAUX010000003">
    <property type="protein sequence ID" value="GAA2776466.1"/>
    <property type="molecule type" value="Genomic_DNA"/>
</dbReference>
<dbReference type="Gene3D" id="3.10.560.10">
    <property type="entry name" value="Outer membrane lipoprotein wza domain like"/>
    <property type="match status" value="1"/>
</dbReference>
<dbReference type="PANTHER" id="PTHR21180">
    <property type="entry name" value="ENDONUCLEASE/EXONUCLEASE/PHOSPHATASE FAMILY DOMAIN-CONTAINING PROTEIN 1"/>
    <property type="match status" value="1"/>
</dbReference>
<keyword evidence="5" id="KW-1185">Reference proteome</keyword>
<feature type="compositionally biased region" description="Pro residues" evidence="1">
    <location>
        <begin position="105"/>
        <end position="117"/>
    </location>
</feature>
<comment type="caution">
    <text evidence="4">The sequence shown here is derived from an EMBL/GenBank/DDBJ whole genome shotgun (WGS) entry which is preliminary data.</text>
</comment>
<dbReference type="PANTHER" id="PTHR21180:SF32">
    <property type="entry name" value="ENDONUCLEASE_EXONUCLEASE_PHOSPHATASE FAMILY DOMAIN-CONTAINING PROTEIN 1"/>
    <property type="match status" value="1"/>
</dbReference>
<keyword evidence="2" id="KW-1133">Transmembrane helix</keyword>
<dbReference type="InterPro" id="IPR004509">
    <property type="entry name" value="Competence_ComEA_HhH"/>
</dbReference>